<reference evidence="6" key="1">
    <citation type="submission" date="2021-12" db="EMBL/GenBank/DDBJ databases">
        <authorList>
            <person name="King R."/>
        </authorList>
    </citation>
    <scope>NUCLEOTIDE SEQUENCE</scope>
</reference>
<evidence type="ECO:0000256" key="5">
    <source>
        <dbReference type="ARBA" id="ARBA00023242"/>
    </source>
</evidence>
<dbReference type="InterPro" id="IPR052035">
    <property type="entry name" value="ZnF_BED_domain_contain"/>
</dbReference>
<keyword evidence="7" id="KW-1185">Reference proteome</keyword>
<dbReference type="EMBL" id="OV121139">
    <property type="protein sequence ID" value="CAH0561737.1"/>
    <property type="molecule type" value="Genomic_DNA"/>
</dbReference>
<dbReference type="AlphaFoldDB" id="A0A9P0BEA9"/>
<proteinExistence type="predicted"/>
<evidence type="ECO:0000256" key="4">
    <source>
        <dbReference type="ARBA" id="ARBA00022833"/>
    </source>
</evidence>
<dbReference type="Proteomes" id="UP001154078">
    <property type="component" value="Chromosome 8"/>
</dbReference>
<comment type="subcellular location">
    <subcellularLocation>
        <location evidence="1">Nucleus</location>
    </subcellularLocation>
</comment>
<gene>
    <name evidence="6" type="ORF">MELIAE_LOCUS11074</name>
</gene>
<organism evidence="6 7">
    <name type="scientific">Brassicogethes aeneus</name>
    <name type="common">Rape pollen beetle</name>
    <name type="synonym">Meligethes aeneus</name>
    <dbReference type="NCBI Taxonomy" id="1431903"/>
    <lineage>
        <taxon>Eukaryota</taxon>
        <taxon>Metazoa</taxon>
        <taxon>Ecdysozoa</taxon>
        <taxon>Arthropoda</taxon>
        <taxon>Hexapoda</taxon>
        <taxon>Insecta</taxon>
        <taxon>Pterygota</taxon>
        <taxon>Neoptera</taxon>
        <taxon>Endopterygota</taxon>
        <taxon>Coleoptera</taxon>
        <taxon>Polyphaga</taxon>
        <taxon>Cucujiformia</taxon>
        <taxon>Nitidulidae</taxon>
        <taxon>Meligethinae</taxon>
        <taxon>Brassicogethes</taxon>
    </lineage>
</organism>
<dbReference type="GO" id="GO:0008270">
    <property type="term" value="F:zinc ion binding"/>
    <property type="evidence" value="ECO:0007669"/>
    <property type="project" value="UniProtKB-KW"/>
</dbReference>
<evidence type="ECO:0000313" key="7">
    <source>
        <dbReference type="Proteomes" id="UP001154078"/>
    </source>
</evidence>
<dbReference type="SUPFAM" id="SSF53098">
    <property type="entry name" value="Ribonuclease H-like"/>
    <property type="match status" value="1"/>
</dbReference>
<dbReference type="PANTHER" id="PTHR46481:SF10">
    <property type="entry name" value="ZINC FINGER BED DOMAIN-CONTAINING PROTEIN 39"/>
    <property type="match status" value="1"/>
</dbReference>
<evidence type="ECO:0000313" key="6">
    <source>
        <dbReference type="EMBL" id="CAH0561737.1"/>
    </source>
</evidence>
<evidence type="ECO:0000256" key="2">
    <source>
        <dbReference type="ARBA" id="ARBA00022723"/>
    </source>
</evidence>
<evidence type="ECO:0000256" key="1">
    <source>
        <dbReference type="ARBA" id="ARBA00004123"/>
    </source>
</evidence>
<dbReference type="OrthoDB" id="1607513at2759"/>
<protein>
    <submittedName>
        <fullName evidence="6">Uncharacterized protein</fullName>
    </submittedName>
</protein>
<sequence length="272" mass="30673">MLCLESLPFSLVESSGFQKFIKVVCPKYVTPSRTYFSRKLLPKYYEIVKKKVHNVLGNCSLNSIAITTNIWTRGGHDYISVTAHFIDKDIQRNHLVLEVAGFDGPSHAASFVADNLKQAFIKWHIQRKIIAIVSDNAANMKAAIRQLSVEHVGCTAHLLQLVINSGCLNAPAIKEMLHTARGIVTHFKHSVTSLKVLHNYQKSLGQKEKCMVQDEPTRWDSTFHILDRLLEQKDAISDVKHVQLSQEEKSLINQFADEIEGDSNAEDDQPKV</sequence>
<keyword evidence="4" id="KW-0862">Zinc</keyword>
<keyword evidence="2" id="KW-0479">Metal-binding</keyword>
<dbReference type="SUPFAM" id="SSF140996">
    <property type="entry name" value="Hermes dimerisation domain"/>
    <property type="match status" value="1"/>
</dbReference>
<keyword evidence="3" id="KW-0863">Zinc-finger</keyword>
<evidence type="ECO:0000256" key="3">
    <source>
        <dbReference type="ARBA" id="ARBA00022771"/>
    </source>
</evidence>
<dbReference type="InterPro" id="IPR012337">
    <property type="entry name" value="RNaseH-like_sf"/>
</dbReference>
<dbReference type="GO" id="GO:0005634">
    <property type="term" value="C:nucleus"/>
    <property type="evidence" value="ECO:0007669"/>
    <property type="project" value="UniProtKB-SubCell"/>
</dbReference>
<name>A0A9P0BEA9_BRAAE</name>
<keyword evidence="5" id="KW-0539">Nucleus</keyword>
<accession>A0A9P0BEA9</accession>
<dbReference type="PANTHER" id="PTHR46481">
    <property type="entry name" value="ZINC FINGER BED DOMAIN-CONTAINING PROTEIN 4"/>
    <property type="match status" value="1"/>
</dbReference>